<dbReference type="Proteomes" id="UP000054097">
    <property type="component" value="Unassembled WGS sequence"/>
</dbReference>
<protein>
    <submittedName>
        <fullName evidence="2">Uncharacterized protein</fullName>
    </submittedName>
</protein>
<evidence type="ECO:0000313" key="2">
    <source>
        <dbReference type="EMBL" id="KIM33761.1"/>
    </source>
</evidence>
<proteinExistence type="predicted"/>
<name>A0A0C3BQP0_SERVB</name>
<organism evidence="2 3">
    <name type="scientific">Serendipita vermifera MAFF 305830</name>
    <dbReference type="NCBI Taxonomy" id="933852"/>
    <lineage>
        <taxon>Eukaryota</taxon>
        <taxon>Fungi</taxon>
        <taxon>Dikarya</taxon>
        <taxon>Basidiomycota</taxon>
        <taxon>Agaricomycotina</taxon>
        <taxon>Agaricomycetes</taxon>
        <taxon>Sebacinales</taxon>
        <taxon>Serendipitaceae</taxon>
        <taxon>Serendipita</taxon>
    </lineage>
</organism>
<feature type="compositionally biased region" description="Polar residues" evidence="1">
    <location>
        <begin position="104"/>
        <end position="122"/>
    </location>
</feature>
<feature type="compositionally biased region" description="Polar residues" evidence="1">
    <location>
        <begin position="45"/>
        <end position="65"/>
    </location>
</feature>
<dbReference type="HOGENOM" id="CLU_1548555_0_0_1"/>
<feature type="compositionally biased region" description="Polar residues" evidence="1">
    <location>
        <begin position="146"/>
        <end position="155"/>
    </location>
</feature>
<accession>A0A0C3BQP0</accession>
<feature type="region of interest" description="Disordered" evidence="1">
    <location>
        <begin position="1"/>
        <end position="173"/>
    </location>
</feature>
<reference evidence="3" key="2">
    <citation type="submission" date="2015-01" db="EMBL/GenBank/DDBJ databases">
        <title>Evolutionary Origins and Diversification of the Mycorrhizal Mutualists.</title>
        <authorList>
            <consortium name="DOE Joint Genome Institute"/>
            <consortium name="Mycorrhizal Genomics Consortium"/>
            <person name="Kohler A."/>
            <person name="Kuo A."/>
            <person name="Nagy L.G."/>
            <person name="Floudas D."/>
            <person name="Copeland A."/>
            <person name="Barry K.W."/>
            <person name="Cichocki N."/>
            <person name="Veneault-Fourrey C."/>
            <person name="LaButti K."/>
            <person name="Lindquist E.A."/>
            <person name="Lipzen A."/>
            <person name="Lundell T."/>
            <person name="Morin E."/>
            <person name="Murat C."/>
            <person name="Riley R."/>
            <person name="Ohm R."/>
            <person name="Sun H."/>
            <person name="Tunlid A."/>
            <person name="Henrissat B."/>
            <person name="Grigoriev I.V."/>
            <person name="Hibbett D.S."/>
            <person name="Martin F."/>
        </authorList>
    </citation>
    <scope>NUCLEOTIDE SEQUENCE [LARGE SCALE GENOMIC DNA]</scope>
    <source>
        <strain evidence="3">MAFF 305830</strain>
    </source>
</reference>
<feature type="compositionally biased region" description="Low complexity" evidence="1">
    <location>
        <begin position="94"/>
        <end position="103"/>
    </location>
</feature>
<reference evidence="2 3" key="1">
    <citation type="submission" date="2014-04" db="EMBL/GenBank/DDBJ databases">
        <authorList>
            <consortium name="DOE Joint Genome Institute"/>
            <person name="Kuo A."/>
            <person name="Zuccaro A."/>
            <person name="Kohler A."/>
            <person name="Nagy L.G."/>
            <person name="Floudas D."/>
            <person name="Copeland A."/>
            <person name="Barry K.W."/>
            <person name="Cichocki N."/>
            <person name="Veneault-Fourrey C."/>
            <person name="LaButti K."/>
            <person name="Lindquist E.A."/>
            <person name="Lipzen A."/>
            <person name="Lundell T."/>
            <person name="Morin E."/>
            <person name="Murat C."/>
            <person name="Sun H."/>
            <person name="Tunlid A."/>
            <person name="Henrissat B."/>
            <person name="Grigoriev I.V."/>
            <person name="Hibbett D.S."/>
            <person name="Martin F."/>
            <person name="Nordberg H.P."/>
            <person name="Cantor M.N."/>
            <person name="Hua S.X."/>
        </authorList>
    </citation>
    <scope>NUCLEOTIDE SEQUENCE [LARGE SCALE GENOMIC DNA]</scope>
    <source>
        <strain evidence="2 3">MAFF 305830</strain>
    </source>
</reference>
<keyword evidence="3" id="KW-1185">Reference proteome</keyword>
<gene>
    <name evidence="2" type="ORF">M408DRAFT_325366</name>
</gene>
<dbReference type="OrthoDB" id="10669808at2759"/>
<feature type="compositionally biased region" description="Polar residues" evidence="1">
    <location>
        <begin position="163"/>
        <end position="173"/>
    </location>
</feature>
<sequence>MRRDGDWWQPTADGGDDMAPHVPKNAPYSQGGHGYTYGSSLRPASASTMVGTRTSVFSNARSSVHSHVPQVTEAEPERPYQIPVASPPPPPSISPSYHSHVSQDQNGTRLSHTSSPAQSSLVYTPPTYIPSISFQPRPDIPAPLQPQATGTSMYSSPYEVSAMTKSTSGHPGT</sequence>
<evidence type="ECO:0000256" key="1">
    <source>
        <dbReference type="SAM" id="MobiDB-lite"/>
    </source>
</evidence>
<dbReference type="EMBL" id="KN824277">
    <property type="protein sequence ID" value="KIM33761.1"/>
    <property type="molecule type" value="Genomic_DNA"/>
</dbReference>
<evidence type="ECO:0000313" key="3">
    <source>
        <dbReference type="Proteomes" id="UP000054097"/>
    </source>
</evidence>
<dbReference type="AlphaFoldDB" id="A0A0C3BQP0"/>